<name>A0AAF0DDM1_9EURO</name>
<keyword evidence="3" id="KW-1185">Reference proteome</keyword>
<sequence>MPEAAIKTPANIHKLEKPCLAKTTPPTGVPAFKVIGEETNVPEKKPYNAIRPIRLAASLTGMMQKHRTADMKAQGIMTFMGPTATILEPVQIPKAKYQKPLEQNPRNDSTECTGAIHDGKDIKADVRVCDVFLDSEGLDIEKRLIESHEADKYAQNEEKVGQLFESSKIQNSTFLVRYDSYSHDDDGDELGKEHYEAKDTSGPWEANSGLKPVEDNWVDDTTYGPLV</sequence>
<organism evidence="2 3">
    <name type="scientific">Emydomyces testavorans</name>
    <dbReference type="NCBI Taxonomy" id="2070801"/>
    <lineage>
        <taxon>Eukaryota</taxon>
        <taxon>Fungi</taxon>
        <taxon>Dikarya</taxon>
        <taxon>Ascomycota</taxon>
        <taxon>Pezizomycotina</taxon>
        <taxon>Eurotiomycetes</taxon>
        <taxon>Eurotiomycetidae</taxon>
        <taxon>Onygenales</taxon>
        <taxon>Nannizziopsiaceae</taxon>
        <taxon>Emydomyces</taxon>
    </lineage>
</organism>
<dbReference type="Proteomes" id="UP001219355">
    <property type="component" value="Chromosome 1"/>
</dbReference>
<feature type="region of interest" description="Disordered" evidence="1">
    <location>
        <begin position="185"/>
        <end position="227"/>
    </location>
</feature>
<feature type="compositionally biased region" description="Basic and acidic residues" evidence="1">
    <location>
        <begin position="185"/>
        <end position="199"/>
    </location>
</feature>
<dbReference type="AlphaFoldDB" id="A0AAF0DDM1"/>
<gene>
    <name evidence="2" type="ORF">PRK78_001028</name>
</gene>
<protein>
    <submittedName>
        <fullName evidence="2">Uncharacterized protein</fullName>
    </submittedName>
</protein>
<evidence type="ECO:0000256" key="1">
    <source>
        <dbReference type="SAM" id="MobiDB-lite"/>
    </source>
</evidence>
<evidence type="ECO:0000313" key="3">
    <source>
        <dbReference type="Proteomes" id="UP001219355"/>
    </source>
</evidence>
<accession>A0AAF0DDM1</accession>
<proteinExistence type="predicted"/>
<evidence type="ECO:0000313" key="2">
    <source>
        <dbReference type="EMBL" id="WEW55597.1"/>
    </source>
</evidence>
<reference evidence="2" key="1">
    <citation type="submission" date="2023-03" db="EMBL/GenBank/DDBJ databases">
        <title>Emydomyces testavorans Genome Sequence.</title>
        <authorList>
            <person name="Hoyer L."/>
        </authorList>
    </citation>
    <scope>NUCLEOTIDE SEQUENCE</scope>
    <source>
        <strain evidence="2">16-2883</strain>
    </source>
</reference>
<dbReference type="EMBL" id="CP120627">
    <property type="protein sequence ID" value="WEW55597.1"/>
    <property type="molecule type" value="Genomic_DNA"/>
</dbReference>